<gene>
    <name evidence="2" type="ORF">RF679_14455</name>
</gene>
<feature type="region of interest" description="Disordered" evidence="1">
    <location>
        <begin position="78"/>
        <end position="108"/>
    </location>
</feature>
<evidence type="ECO:0000313" key="2">
    <source>
        <dbReference type="EMBL" id="WMW79837.1"/>
    </source>
</evidence>
<feature type="compositionally biased region" description="Low complexity" evidence="1">
    <location>
        <begin position="83"/>
        <end position="100"/>
    </location>
</feature>
<dbReference type="EMBL" id="CP133720">
    <property type="protein sequence ID" value="WMW79837.1"/>
    <property type="molecule type" value="Genomic_DNA"/>
</dbReference>
<name>A0ABY9RF28_9BURK</name>
<reference evidence="2" key="1">
    <citation type="submission" date="2023-09" db="EMBL/GenBank/DDBJ databases">
        <title>Undibacterium sp. 20NA77.5 isolated from freshwater.</title>
        <authorList>
            <person name="Le V."/>
            <person name="Ko S.-R."/>
            <person name="Ahn C.-Y."/>
            <person name="Oh H.-M."/>
        </authorList>
    </citation>
    <scope>NUCLEOTIDE SEQUENCE</scope>
    <source>
        <strain evidence="2">20NA77.5</strain>
    </source>
</reference>
<dbReference type="RefSeq" id="WP_309481331.1">
    <property type="nucleotide sequence ID" value="NZ_CP133720.1"/>
</dbReference>
<sequence>MQLRDLLEQAQAPALLIGNGINRYQSKDQQNSWDDLLRLLAQRHLKDFSGSLPSGISLTEFYDILDLRLGATRANSKRRKLHTSTSASTSSTMSGLSQASKANVNKPKAQSLERSLQQQFCDLMSAWTPLEQHRYIMHWARARQVPVLTTNFEHSLSQAIDARFFFACANGDDSQGFTDFYPWEAYFSDRVLEHPCAGFGIWHVNGMQRYHRSIRLGLSHYMGSVERARTRLHKGAQRLSAGTDPQQWSGASTWLHILFHKPLLIFGLGLGENEVFLRWLLIERARYFMNFPKRFQPAWYVHPKGEKDSGKLYFLQAVGVQACELESYDALYGAEAWRTF</sequence>
<evidence type="ECO:0000313" key="3">
    <source>
        <dbReference type="Proteomes" id="UP001181355"/>
    </source>
</evidence>
<organism evidence="2 3">
    <name type="scientific">Undibacterium cyanobacteriorum</name>
    <dbReference type="NCBI Taxonomy" id="3073561"/>
    <lineage>
        <taxon>Bacteria</taxon>
        <taxon>Pseudomonadati</taxon>
        <taxon>Pseudomonadota</taxon>
        <taxon>Betaproteobacteria</taxon>
        <taxon>Burkholderiales</taxon>
        <taxon>Oxalobacteraceae</taxon>
        <taxon>Undibacterium</taxon>
    </lineage>
</organism>
<dbReference type="Proteomes" id="UP001181355">
    <property type="component" value="Chromosome"/>
</dbReference>
<accession>A0ABY9RF28</accession>
<keyword evidence="3" id="KW-1185">Reference proteome</keyword>
<evidence type="ECO:0008006" key="4">
    <source>
        <dbReference type="Google" id="ProtNLM"/>
    </source>
</evidence>
<proteinExistence type="predicted"/>
<protein>
    <recommendedName>
        <fullName evidence="4">SIR2-like domain-containing protein</fullName>
    </recommendedName>
</protein>
<evidence type="ECO:0000256" key="1">
    <source>
        <dbReference type="SAM" id="MobiDB-lite"/>
    </source>
</evidence>